<dbReference type="Proteomes" id="UP000002748">
    <property type="component" value="Unassembled WGS sequence"/>
</dbReference>
<dbReference type="RefSeq" id="XP_014182346.1">
    <property type="nucleotide sequence ID" value="XM_014326871.1"/>
</dbReference>
<evidence type="ECO:0000313" key="2">
    <source>
        <dbReference type="EMBL" id="EJT50914.1"/>
    </source>
</evidence>
<evidence type="ECO:0000313" key="3">
    <source>
        <dbReference type="Proteomes" id="UP000002748"/>
    </source>
</evidence>
<sequence>MPDDNTPPSPPAAATTAAMAAPAVHHLSHAPTPYRASSLPQQLKRLAAEAASSERWGQLVEKLKGIRELAIFPVRSEEETRALVRAHKAELASQASQVGEEETEEKDGEEGEEKDGERKLLTAPDDSPKSASISLAETAEESVAPPLTTSQLHADPSVLGPALRELASSMEATATTRTSLLSTLEGYTSGLHRELFLSRGANSSPWSKGTSSVGLGTLSANLAKAGGNTDSPLGLPAAKSEEWDAVRREVRAIKGILLNRRNFAPARPVH</sequence>
<gene>
    <name evidence="2" type="ORF">A1Q1_07887</name>
</gene>
<feature type="compositionally biased region" description="Acidic residues" evidence="1">
    <location>
        <begin position="99"/>
        <end position="114"/>
    </location>
</feature>
<dbReference type="HOGENOM" id="CLU_1031299_0_0_1"/>
<proteinExistence type="predicted"/>
<accession>J6F1S4</accession>
<feature type="compositionally biased region" description="Pro residues" evidence="1">
    <location>
        <begin position="1"/>
        <end position="11"/>
    </location>
</feature>
<name>J6F1S4_TRIAS</name>
<reference evidence="2 3" key="1">
    <citation type="journal article" date="2012" name="Eukaryot. Cell">
        <title>Draft genome sequence of CBS 2479, the standard type strain of Trichosporon asahii.</title>
        <authorList>
            <person name="Yang R.Y."/>
            <person name="Li H.T."/>
            <person name="Zhu H."/>
            <person name="Zhou G.P."/>
            <person name="Wang M."/>
            <person name="Wang L."/>
        </authorList>
    </citation>
    <scope>NUCLEOTIDE SEQUENCE [LARGE SCALE GENOMIC DNA]</scope>
    <source>
        <strain evidence="3">ATCC 90039 / CBS 2479 / JCM 2466 / KCTC 7840 / NCYC 2677 / UAMH 7654</strain>
    </source>
</reference>
<dbReference type="AlphaFoldDB" id="J6F1S4"/>
<dbReference type="GeneID" id="25991399"/>
<organism evidence="2 3">
    <name type="scientific">Trichosporon asahii var. asahii (strain ATCC 90039 / CBS 2479 / JCM 2466 / KCTC 7840 / NBRC 103889/ NCYC 2677 / UAMH 7654)</name>
    <name type="common">Yeast</name>
    <dbReference type="NCBI Taxonomy" id="1186058"/>
    <lineage>
        <taxon>Eukaryota</taxon>
        <taxon>Fungi</taxon>
        <taxon>Dikarya</taxon>
        <taxon>Basidiomycota</taxon>
        <taxon>Agaricomycotina</taxon>
        <taxon>Tremellomycetes</taxon>
        <taxon>Trichosporonales</taxon>
        <taxon>Trichosporonaceae</taxon>
        <taxon>Trichosporon</taxon>
    </lineage>
</organism>
<feature type="region of interest" description="Disordered" evidence="1">
    <location>
        <begin position="1"/>
        <end position="38"/>
    </location>
</feature>
<feature type="region of interest" description="Disordered" evidence="1">
    <location>
        <begin position="88"/>
        <end position="155"/>
    </location>
</feature>
<evidence type="ECO:0000256" key="1">
    <source>
        <dbReference type="SAM" id="MobiDB-lite"/>
    </source>
</evidence>
<protein>
    <submittedName>
        <fullName evidence="2">Uncharacterized protein</fullName>
    </submittedName>
</protein>
<feature type="compositionally biased region" description="Low complexity" evidence="1">
    <location>
        <begin position="12"/>
        <end position="23"/>
    </location>
</feature>
<dbReference type="OrthoDB" id="441517at2759"/>
<dbReference type="VEuPathDB" id="FungiDB:A1Q1_07887"/>
<dbReference type="EMBL" id="ALBS01000080">
    <property type="protein sequence ID" value="EJT50914.1"/>
    <property type="molecule type" value="Genomic_DNA"/>
</dbReference>
<dbReference type="KEGG" id="tasa:A1Q1_07887"/>
<comment type="caution">
    <text evidence="2">The sequence shown here is derived from an EMBL/GenBank/DDBJ whole genome shotgun (WGS) entry which is preliminary data.</text>
</comment>